<dbReference type="InterPro" id="IPR045598">
    <property type="entry name" value="DUF6457"/>
</dbReference>
<reference evidence="4" key="1">
    <citation type="journal article" date="2019" name="Int. J. Syst. Evol. Microbiol.">
        <title>The Global Catalogue of Microorganisms (GCM) 10K type strain sequencing project: providing services to taxonomists for standard genome sequencing and annotation.</title>
        <authorList>
            <consortium name="The Broad Institute Genomics Platform"/>
            <consortium name="The Broad Institute Genome Sequencing Center for Infectious Disease"/>
            <person name="Wu L."/>
            <person name="Ma J."/>
        </authorList>
    </citation>
    <scope>NUCLEOTIDE SEQUENCE [LARGE SCALE GENOMIC DNA]</scope>
    <source>
        <strain evidence="4">DT43</strain>
    </source>
</reference>
<dbReference type="Proteomes" id="UP001596012">
    <property type="component" value="Unassembled WGS sequence"/>
</dbReference>
<organism evidence="3 4">
    <name type="scientific">Streptomyces xiangluensis</name>
    <dbReference type="NCBI Taxonomy" id="2665720"/>
    <lineage>
        <taxon>Bacteria</taxon>
        <taxon>Bacillati</taxon>
        <taxon>Actinomycetota</taxon>
        <taxon>Actinomycetes</taxon>
        <taxon>Kitasatosporales</taxon>
        <taxon>Streptomycetaceae</taxon>
        <taxon>Streptomyces</taxon>
    </lineage>
</organism>
<evidence type="ECO:0000313" key="3">
    <source>
        <dbReference type="EMBL" id="MFC4463911.1"/>
    </source>
</evidence>
<accession>A0ABV8YHU6</accession>
<feature type="region of interest" description="Disordered" evidence="1">
    <location>
        <begin position="78"/>
        <end position="101"/>
    </location>
</feature>
<feature type="domain" description="DUF6457" evidence="2">
    <location>
        <begin position="3"/>
        <end position="82"/>
    </location>
</feature>
<dbReference type="RefSeq" id="WP_386337729.1">
    <property type="nucleotide sequence ID" value="NZ_JBHSFG010000011.1"/>
</dbReference>
<protein>
    <submittedName>
        <fullName evidence="3">DUF6457 domain-containing protein</fullName>
    </submittedName>
</protein>
<dbReference type="EMBL" id="JBHSFG010000011">
    <property type="protein sequence ID" value="MFC4463911.1"/>
    <property type="molecule type" value="Genomic_DNA"/>
</dbReference>
<sequence length="145" mass="14969">MGDVLKEWTAALKDELGIVLEVDRSPLFALAGYATHGVALPAAPLTTFLVGYAAGQAGDGPDTVAATARRARELAARWANEASPAPGSGPHDQSAPSGTITGRIGKSHYDLTYGTPLALNSAPTRATCLRWTAHISSSCAREPAT</sequence>
<evidence type="ECO:0000256" key="1">
    <source>
        <dbReference type="SAM" id="MobiDB-lite"/>
    </source>
</evidence>
<evidence type="ECO:0000313" key="4">
    <source>
        <dbReference type="Proteomes" id="UP001596012"/>
    </source>
</evidence>
<name>A0ABV8YHU6_9ACTN</name>
<keyword evidence="4" id="KW-1185">Reference proteome</keyword>
<gene>
    <name evidence="3" type="ORF">ACFPH6_04935</name>
</gene>
<dbReference type="Pfam" id="PF20058">
    <property type="entry name" value="DUF6457"/>
    <property type="match status" value="1"/>
</dbReference>
<evidence type="ECO:0000259" key="2">
    <source>
        <dbReference type="Pfam" id="PF20058"/>
    </source>
</evidence>
<comment type="caution">
    <text evidence="3">The sequence shown here is derived from an EMBL/GenBank/DDBJ whole genome shotgun (WGS) entry which is preliminary data.</text>
</comment>
<proteinExistence type="predicted"/>